<evidence type="ECO:0000259" key="5">
    <source>
        <dbReference type="Pfam" id="PF09302"/>
    </source>
</evidence>
<evidence type="ECO:0000313" key="7">
    <source>
        <dbReference type="Proteomes" id="UP000094285"/>
    </source>
</evidence>
<gene>
    <name evidence="6" type="ORF">CANTADRAFT_34912</name>
</gene>
<dbReference type="STRING" id="984487.A0A1E4SHV9"/>
<dbReference type="AlphaFoldDB" id="A0A1E4SHV9"/>
<reference evidence="7" key="1">
    <citation type="submission" date="2016-05" db="EMBL/GenBank/DDBJ databases">
        <title>Comparative genomics of biotechnologically important yeasts.</title>
        <authorList>
            <consortium name="DOE Joint Genome Institute"/>
            <person name="Riley R."/>
            <person name="Haridas S."/>
            <person name="Wolfe K.H."/>
            <person name="Lopes M.R."/>
            <person name="Hittinger C.T."/>
            <person name="Goker M."/>
            <person name="Salamov A."/>
            <person name="Wisecaver J."/>
            <person name="Long T.M."/>
            <person name="Aerts A.L."/>
            <person name="Barry K."/>
            <person name="Choi C."/>
            <person name="Clum A."/>
            <person name="Coughlan A.Y."/>
            <person name="Deshpande S."/>
            <person name="Douglass A.P."/>
            <person name="Hanson S.J."/>
            <person name="Klenk H.-P."/>
            <person name="Labutti K."/>
            <person name="Lapidus A."/>
            <person name="Lindquist E."/>
            <person name="Lipzen A."/>
            <person name="Meier-Kolthoff J.P."/>
            <person name="Ohm R.A."/>
            <person name="Otillar R.P."/>
            <person name="Pangilinan J."/>
            <person name="Peng Y."/>
            <person name="Rokas A."/>
            <person name="Rosa C.A."/>
            <person name="Scheuner C."/>
            <person name="Sibirny A.A."/>
            <person name="Slot J.C."/>
            <person name="Stielow J.B."/>
            <person name="Sun H."/>
            <person name="Kurtzman C.P."/>
            <person name="Blackwell M."/>
            <person name="Grigoriev I.V."/>
            <person name="Jeffries T.W."/>
        </authorList>
    </citation>
    <scope>NUCLEOTIDE SEQUENCE [LARGE SCALE GENOMIC DNA]</scope>
    <source>
        <strain evidence="7">NRRL Y-17324</strain>
    </source>
</reference>
<dbReference type="Proteomes" id="UP000094285">
    <property type="component" value="Unassembled WGS sequence"/>
</dbReference>
<keyword evidence="7" id="KW-1185">Reference proteome</keyword>
<dbReference type="GO" id="GO:0006303">
    <property type="term" value="P:double-strand break repair via nonhomologous end joining"/>
    <property type="evidence" value="ECO:0007669"/>
    <property type="project" value="UniProtKB-ARBA"/>
</dbReference>
<dbReference type="OrthoDB" id="4025958at2759"/>
<name>A0A1E4SHV9_9ASCO</name>
<keyword evidence="2" id="KW-0227">DNA damage</keyword>
<dbReference type="InterPro" id="IPR015381">
    <property type="entry name" value="XLF-like_N"/>
</dbReference>
<accession>A0A1E4SHV9</accession>
<evidence type="ECO:0000256" key="2">
    <source>
        <dbReference type="ARBA" id="ARBA00022763"/>
    </source>
</evidence>
<organism evidence="6 7">
    <name type="scientific">Suhomyces tanzawaensis NRRL Y-17324</name>
    <dbReference type="NCBI Taxonomy" id="984487"/>
    <lineage>
        <taxon>Eukaryota</taxon>
        <taxon>Fungi</taxon>
        <taxon>Dikarya</taxon>
        <taxon>Ascomycota</taxon>
        <taxon>Saccharomycotina</taxon>
        <taxon>Pichiomycetes</taxon>
        <taxon>Debaryomycetaceae</taxon>
        <taxon>Suhomyces</taxon>
    </lineage>
</organism>
<evidence type="ECO:0000256" key="1">
    <source>
        <dbReference type="ARBA" id="ARBA00004123"/>
    </source>
</evidence>
<feature type="domain" description="XLF-like N-terminal" evidence="5">
    <location>
        <begin position="6"/>
        <end position="104"/>
    </location>
</feature>
<proteinExistence type="predicted"/>
<evidence type="ECO:0000256" key="4">
    <source>
        <dbReference type="ARBA" id="ARBA00023242"/>
    </source>
</evidence>
<dbReference type="GO" id="GO:0005634">
    <property type="term" value="C:nucleus"/>
    <property type="evidence" value="ECO:0007669"/>
    <property type="project" value="UniProtKB-SubCell"/>
</dbReference>
<sequence>ELPTRWHSLSLGFLSRPEVIFGLQHTRSQYTFYLTNFEHVWVEVADKTQLIAKGRQFGFEDLNTSKMMDLIQLLANLDQHKEADFALDGDDIKLLKNDVHWVFQLAKQPVDVTVQFLRELNMQQFQNHSLLLEKIGDLKHSIEIKDTYSRFLVENFKLSHGMDLISDYKRNNKRDAEFLEPFRSETWEK</sequence>
<dbReference type="EMBL" id="KV453912">
    <property type="protein sequence ID" value="ODV79091.1"/>
    <property type="molecule type" value="Genomic_DNA"/>
</dbReference>
<dbReference type="Gene3D" id="2.170.210.10">
    <property type="entry name" value="DNA double-strand break repair and VJ recombination XRCC4, N-terminal"/>
    <property type="match status" value="1"/>
</dbReference>
<keyword evidence="4" id="KW-0539">Nucleus</keyword>
<dbReference type="Pfam" id="PF09302">
    <property type="entry name" value="XLF"/>
    <property type="match status" value="1"/>
</dbReference>
<dbReference type="GeneID" id="30982750"/>
<evidence type="ECO:0000256" key="3">
    <source>
        <dbReference type="ARBA" id="ARBA00023204"/>
    </source>
</evidence>
<comment type="subcellular location">
    <subcellularLocation>
        <location evidence="1">Nucleus</location>
    </subcellularLocation>
</comment>
<dbReference type="RefSeq" id="XP_020064213.1">
    <property type="nucleotide sequence ID" value="XM_020208613.1"/>
</dbReference>
<feature type="non-terminal residue" evidence="6">
    <location>
        <position position="189"/>
    </location>
</feature>
<keyword evidence="3" id="KW-0234">DNA repair</keyword>
<feature type="non-terminal residue" evidence="6">
    <location>
        <position position="1"/>
    </location>
</feature>
<evidence type="ECO:0000313" key="6">
    <source>
        <dbReference type="EMBL" id="ODV79091.1"/>
    </source>
</evidence>
<dbReference type="InterPro" id="IPR038051">
    <property type="entry name" value="XRCC4-like_N_sf"/>
</dbReference>
<protein>
    <recommendedName>
        <fullName evidence="5">XLF-like N-terminal domain-containing protein</fullName>
    </recommendedName>
</protein>